<dbReference type="GO" id="GO:0005524">
    <property type="term" value="F:ATP binding"/>
    <property type="evidence" value="ECO:0007669"/>
    <property type="project" value="InterPro"/>
</dbReference>
<dbReference type="InterPro" id="IPR011009">
    <property type="entry name" value="Kinase-like_dom_sf"/>
</dbReference>
<dbReference type="SUPFAM" id="SSF56112">
    <property type="entry name" value="Protein kinase-like (PK-like)"/>
    <property type="match status" value="1"/>
</dbReference>
<dbReference type="AlphaFoldDB" id="A0A3P7DQ79"/>
<evidence type="ECO:0000313" key="3">
    <source>
        <dbReference type="EMBL" id="VDM12121.1"/>
    </source>
</evidence>
<dbReference type="EMBL" id="UYWW01002751">
    <property type="protein sequence ID" value="VDM12121.1"/>
    <property type="molecule type" value="Genomic_DNA"/>
</dbReference>
<keyword evidence="4" id="KW-1185">Reference proteome</keyword>
<dbReference type="EC" id="2.7.11.1" evidence="1"/>
<protein>
    <recommendedName>
        <fullName evidence="1">non-specific serine/threonine protein kinase</fullName>
        <ecNumber evidence="1">2.7.11.1</ecNumber>
    </recommendedName>
</protein>
<dbReference type="Proteomes" id="UP000270924">
    <property type="component" value="Unassembled WGS sequence"/>
</dbReference>
<dbReference type="InterPro" id="IPR050235">
    <property type="entry name" value="CK1_Ser-Thr_kinase"/>
</dbReference>
<evidence type="ECO:0000259" key="2">
    <source>
        <dbReference type="PROSITE" id="PS50011"/>
    </source>
</evidence>
<dbReference type="PROSITE" id="PS50011">
    <property type="entry name" value="PROTEIN_KINASE_DOM"/>
    <property type="match status" value="1"/>
</dbReference>
<dbReference type="Pfam" id="PF00069">
    <property type="entry name" value="Pkinase"/>
    <property type="match status" value="1"/>
</dbReference>
<organism evidence="3 4">
    <name type="scientific">Wuchereria bancrofti</name>
    <dbReference type="NCBI Taxonomy" id="6293"/>
    <lineage>
        <taxon>Eukaryota</taxon>
        <taxon>Metazoa</taxon>
        <taxon>Ecdysozoa</taxon>
        <taxon>Nematoda</taxon>
        <taxon>Chromadorea</taxon>
        <taxon>Rhabditida</taxon>
        <taxon>Spirurina</taxon>
        <taxon>Spiruromorpha</taxon>
        <taxon>Filarioidea</taxon>
        <taxon>Onchocercidae</taxon>
        <taxon>Wuchereria</taxon>
    </lineage>
</organism>
<name>A0A3P7DQ79_WUCBA</name>
<dbReference type="InterPro" id="IPR008271">
    <property type="entry name" value="Ser/Thr_kinase_AS"/>
</dbReference>
<proteinExistence type="predicted"/>
<dbReference type="Gene3D" id="1.10.510.10">
    <property type="entry name" value="Transferase(Phosphotransferase) domain 1"/>
    <property type="match status" value="1"/>
</dbReference>
<evidence type="ECO:0000313" key="4">
    <source>
        <dbReference type="Proteomes" id="UP000270924"/>
    </source>
</evidence>
<dbReference type="InParanoid" id="A0A3P7DQ79"/>
<dbReference type="PANTHER" id="PTHR11909">
    <property type="entry name" value="CASEIN KINASE-RELATED"/>
    <property type="match status" value="1"/>
</dbReference>
<dbReference type="InterPro" id="IPR000719">
    <property type="entry name" value="Prot_kinase_dom"/>
</dbReference>
<dbReference type="GO" id="GO:0004674">
    <property type="term" value="F:protein serine/threonine kinase activity"/>
    <property type="evidence" value="ECO:0007669"/>
    <property type="project" value="UniProtKB-EC"/>
</dbReference>
<dbReference type="PROSITE" id="PS00108">
    <property type="entry name" value="PROTEIN_KINASE_ST"/>
    <property type="match status" value="1"/>
</dbReference>
<dbReference type="OMA" id="NCCIGVP"/>
<reference evidence="3 4" key="1">
    <citation type="submission" date="2018-11" db="EMBL/GenBank/DDBJ databases">
        <authorList>
            <consortium name="Pathogen Informatics"/>
        </authorList>
    </citation>
    <scope>NUCLEOTIDE SEQUENCE [LARGE SCALE GENOMIC DNA]</scope>
</reference>
<sequence>MIYASGKTEKNCPYIVMQILGKNLTTLRKERTEPKFTLSTAFRIGQQVAHALQYLHEAGYIHRDVKPSNCCIGVPPETSIIYLVDFGMCRKGTLRYASLNAILTHQCGPCDDMIGWIYSIIELALSKLPWAKSAPRDMIQQKAAITGEELCAQMPLPFLQCYNYVKSLKPTEMPRHSFINECIKRCIPLNARPNDPYDWEITSAT</sequence>
<dbReference type="OrthoDB" id="5979581at2759"/>
<feature type="domain" description="Protein kinase" evidence="2">
    <location>
        <begin position="1"/>
        <end position="205"/>
    </location>
</feature>
<dbReference type="SMART" id="SM00220">
    <property type="entry name" value="S_TKc"/>
    <property type="match status" value="1"/>
</dbReference>
<evidence type="ECO:0000256" key="1">
    <source>
        <dbReference type="ARBA" id="ARBA00012513"/>
    </source>
</evidence>
<accession>A0A3P7DQ79</accession>
<gene>
    <name evidence="3" type="ORF">WBA_LOCUS5507</name>
</gene>